<evidence type="ECO:0000259" key="4">
    <source>
        <dbReference type="Pfam" id="PF20703"/>
    </source>
</evidence>
<feature type="repeat" description="WD" evidence="3">
    <location>
        <begin position="863"/>
        <end position="904"/>
    </location>
</feature>
<dbReference type="InterPro" id="IPR015943">
    <property type="entry name" value="WD40/YVTN_repeat-like_dom_sf"/>
</dbReference>
<dbReference type="SMART" id="SM00320">
    <property type="entry name" value="WD40"/>
    <property type="match status" value="12"/>
</dbReference>
<feature type="repeat" description="WD" evidence="3">
    <location>
        <begin position="1080"/>
        <end position="1121"/>
    </location>
</feature>
<dbReference type="PROSITE" id="PS50082">
    <property type="entry name" value="WD_REPEATS_2"/>
    <property type="match status" value="11"/>
</dbReference>
<keyword evidence="2" id="KW-0677">Repeat</keyword>
<dbReference type="InterPro" id="IPR036322">
    <property type="entry name" value="WD40_repeat_dom_sf"/>
</dbReference>
<dbReference type="CDD" id="cd00093">
    <property type="entry name" value="HTH_XRE"/>
    <property type="match status" value="1"/>
</dbReference>
<feature type="repeat" description="WD" evidence="3">
    <location>
        <begin position="1126"/>
        <end position="1167"/>
    </location>
</feature>
<organism evidence="5 6">
    <name type="scientific">Kribbella orskensis</name>
    <dbReference type="NCBI Taxonomy" id="2512216"/>
    <lineage>
        <taxon>Bacteria</taxon>
        <taxon>Bacillati</taxon>
        <taxon>Actinomycetota</taxon>
        <taxon>Actinomycetes</taxon>
        <taxon>Propionibacteriales</taxon>
        <taxon>Kribbellaceae</taxon>
        <taxon>Kribbella</taxon>
    </lineage>
</organism>
<feature type="repeat" description="WD" evidence="3">
    <location>
        <begin position="950"/>
        <end position="983"/>
    </location>
</feature>
<evidence type="ECO:0000313" key="5">
    <source>
        <dbReference type="EMBL" id="TCO16713.1"/>
    </source>
</evidence>
<feature type="repeat" description="WD" evidence="3">
    <location>
        <begin position="1217"/>
        <end position="1250"/>
    </location>
</feature>
<name>A0ABY2BEY3_9ACTN</name>
<feature type="repeat" description="WD" evidence="3">
    <location>
        <begin position="727"/>
        <end position="760"/>
    </location>
</feature>
<comment type="caution">
    <text evidence="5">The sequence shown here is derived from an EMBL/GenBank/DDBJ whole genome shotgun (WGS) entry which is preliminary data.</text>
</comment>
<feature type="repeat" description="WD" evidence="3">
    <location>
        <begin position="818"/>
        <end position="859"/>
    </location>
</feature>
<dbReference type="SUPFAM" id="SSF50998">
    <property type="entry name" value="Quinoprotein alcohol dehydrogenase-like"/>
    <property type="match status" value="1"/>
</dbReference>
<dbReference type="RefSeq" id="WP_369410559.1">
    <property type="nucleotide sequence ID" value="NZ_SLWM01000016.1"/>
</dbReference>
<dbReference type="SUPFAM" id="SSF50978">
    <property type="entry name" value="WD40 repeat-like"/>
    <property type="match status" value="1"/>
</dbReference>
<dbReference type="Gene3D" id="3.40.50.300">
    <property type="entry name" value="P-loop containing nucleotide triphosphate hydrolases"/>
    <property type="match status" value="1"/>
</dbReference>
<dbReference type="PROSITE" id="PS50294">
    <property type="entry name" value="WD_REPEATS_REGION"/>
    <property type="match status" value="9"/>
</dbReference>
<feature type="repeat" description="WD" evidence="3">
    <location>
        <begin position="1171"/>
        <end position="1212"/>
    </location>
</feature>
<dbReference type="InterPro" id="IPR027417">
    <property type="entry name" value="P-loop_NTPase"/>
</dbReference>
<feature type="domain" description="Novel STAND NTPase 1" evidence="4">
    <location>
        <begin position="107"/>
        <end position="537"/>
    </location>
</feature>
<keyword evidence="6" id="KW-1185">Reference proteome</keyword>
<reference evidence="5 6" key="1">
    <citation type="journal article" date="2015" name="Stand. Genomic Sci.">
        <title>Genomic Encyclopedia of Bacterial and Archaeal Type Strains, Phase III: the genomes of soil and plant-associated and newly described type strains.</title>
        <authorList>
            <person name="Whitman W.B."/>
            <person name="Woyke T."/>
            <person name="Klenk H.P."/>
            <person name="Zhou Y."/>
            <person name="Lilburn T.G."/>
            <person name="Beck B.J."/>
            <person name="De Vos P."/>
            <person name="Vandamme P."/>
            <person name="Eisen J.A."/>
            <person name="Garrity G."/>
            <person name="Hugenholtz P."/>
            <person name="Kyrpides N.C."/>
        </authorList>
    </citation>
    <scope>NUCLEOTIDE SEQUENCE [LARGE SCALE GENOMIC DNA]</scope>
    <source>
        <strain evidence="5 6">VKM Ac-2538</strain>
    </source>
</reference>
<accession>A0ABY2BEY3</accession>
<dbReference type="InterPro" id="IPR011047">
    <property type="entry name" value="Quinoprotein_ADH-like_sf"/>
</dbReference>
<feature type="repeat" description="WD" evidence="3">
    <location>
        <begin position="773"/>
        <end position="814"/>
    </location>
</feature>
<dbReference type="Pfam" id="PF20703">
    <property type="entry name" value="nSTAND1"/>
    <property type="match status" value="1"/>
</dbReference>
<dbReference type="InterPro" id="IPR019775">
    <property type="entry name" value="WD40_repeat_CS"/>
</dbReference>
<evidence type="ECO:0000256" key="3">
    <source>
        <dbReference type="PROSITE-ProRule" id="PRU00221"/>
    </source>
</evidence>
<dbReference type="PANTHER" id="PTHR19879:SF9">
    <property type="entry name" value="TRANSCRIPTION INITIATION FACTOR TFIID SUBUNIT 5"/>
    <property type="match status" value="1"/>
</dbReference>
<dbReference type="PROSITE" id="PS00678">
    <property type="entry name" value="WD_REPEATS_1"/>
    <property type="match status" value="7"/>
</dbReference>
<evidence type="ECO:0000256" key="1">
    <source>
        <dbReference type="ARBA" id="ARBA00022574"/>
    </source>
</evidence>
<dbReference type="Pfam" id="PF13560">
    <property type="entry name" value="HTH_31"/>
    <property type="match status" value="1"/>
</dbReference>
<dbReference type="Gene3D" id="2.130.10.10">
    <property type="entry name" value="YVTN repeat-like/Quinoprotein amine dehydrogenase"/>
    <property type="match status" value="4"/>
</dbReference>
<dbReference type="InterPro" id="IPR001387">
    <property type="entry name" value="Cro/C1-type_HTH"/>
</dbReference>
<sequence>MDERSVEPREASPDRIHTRTQFTAELRLLRDRAGRTVRDLSTRIGRHPHSTLGDWFAGRSVPSTSSRALLVRVLEECGVTEQDDIERWLEAWRRVQRAPGPRSGPAPYRGLASFQPADAEWFFGREALSEQVASQIMTLHAGGGGLQVVVGASGSGKSSLLRAGVVPALGALAAPGRPAWPVALLTPGAEPLEQLAATLAVGTGVSPAELAEIIKADPAAGMVEQISKFTAGATRPAQPDGRPPADLADRLLIVVDQFEELFTMCLDEQDRRAFIAALVAAAHSPAERGDPDSGPPVATVVLLGLRADFYPQALRYAEIASVLQNAQFVVGPLNEEDLRRAIVEPASKANIQIDEGLVELLIREAAPGAGPAGAAQSEVGALPLLSHALLATWQRAERGRMTTMGYLSTGGIKGAVAETAEEVYGDLTAAQQIVARRVFLRLVNLGEDTADTRRKVVRNELEGISNTDEAALDDVIEHFVGARLLTMDADTIEISHEALLTAWPRLRRWIDRDRDGLRRHRQLADDARQWRELGREPGSLYRGGKLDGVRDWTDGRAAKGDLNPLEVDFLTASVAAEQTERAVARRQTLRLKRMVAALTVLALSTAGLAGYSFWKRDTANKDRDLAMSRQVAVTANRLRATDPALAARLSLAAYQIAPTMEARSSLLDATGTPPVTRIVRPSKGAQNVILSPDGRTMFAAGTGPSDTAILTWDLSDPRRPRAIGQPLADHTMPVFGLAVSPDSRLLATGGRDQRVRLWNIADPGRPVALGVMPAGPTGTVYSLAFTPDSRTLAAGSSDKTVKLWDVTDPVRVSVLRSLPPASGFVQSVAFSPDGSVLATGDASGYLSVWDAREVRNIRLAGRQQTGPDQINSLKFAPQGRVLAVGGTKGLFQLWNLTKPEAATRMASQIEVPANWVNAVAFSPDGRLLAIGSSDNVAQVWEVATGRLVSSLPHAEPVSSVAFASGDRSLLTGGSDGVARLWSIPGPVITGATATVASTVFGPHGSLATVGGQAFLVDVSQPRAPVALAPGLVSPLSNEPVSGAGALSPDGQILAAGTTGTSVLLWDTTDPARPKPLGPALTGPSAIVESLAFTPDSRILAAGGDDGLVHLWDLSDRHRPTALPDAPGADSNYIYQVAISPDGRTLVGVTADGVIRLWDMSNPRQLRALPSVKGSVDLLFSAAFSLDGKILATGSADGTVRLWDITHPSALTPIGEPLSGPDGTVAAVAFGPNGHTLAATTRSGQVWFWDVAKPGQPTTIAILSASDVAIWSVGFSPDGHTVVTGGSDRTVRLWEIDPARAIDLICSGGGDSVSSDEWGKYLPGVPYRPGC</sequence>
<dbReference type="EMBL" id="SLWM01000016">
    <property type="protein sequence ID" value="TCO16713.1"/>
    <property type="molecule type" value="Genomic_DNA"/>
</dbReference>
<dbReference type="Pfam" id="PF00400">
    <property type="entry name" value="WD40"/>
    <property type="match status" value="10"/>
</dbReference>
<dbReference type="SUPFAM" id="SSF52540">
    <property type="entry name" value="P-loop containing nucleoside triphosphate hydrolases"/>
    <property type="match status" value="1"/>
</dbReference>
<protein>
    <submittedName>
        <fullName evidence="5">WD40 repeat protein</fullName>
    </submittedName>
</protein>
<dbReference type="InterPro" id="IPR049052">
    <property type="entry name" value="nSTAND1"/>
</dbReference>
<dbReference type="PANTHER" id="PTHR19879">
    <property type="entry name" value="TRANSCRIPTION INITIATION FACTOR TFIID"/>
    <property type="match status" value="1"/>
</dbReference>
<evidence type="ECO:0000313" key="6">
    <source>
        <dbReference type="Proteomes" id="UP000295818"/>
    </source>
</evidence>
<keyword evidence="1 3" id="KW-0853">WD repeat</keyword>
<gene>
    <name evidence="5" type="ORF">EV644_11684</name>
</gene>
<feature type="repeat" description="WD" evidence="3">
    <location>
        <begin position="909"/>
        <end position="950"/>
    </location>
</feature>
<evidence type="ECO:0000256" key="2">
    <source>
        <dbReference type="ARBA" id="ARBA00022737"/>
    </source>
</evidence>
<dbReference type="PRINTS" id="PR00320">
    <property type="entry name" value="GPROTEINBRPT"/>
</dbReference>
<dbReference type="InterPro" id="IPR020472">
    <property type="entry name" value="WD40_PAC1"/>
</dbReference>
<dbReference type="Proteomes" id="UP000295818">
    <property type="component" value="Unassembled WGS sequence"/>
</dbReference>
<dbReference type="InterPro" id="IPR001680">
    <property type="entry name" value="WD40_rpt"/>
</dbReference>
<dbReference type="CDD" id="cd00200">
    <property type="entry name" value="WD40"/>
    <property type="match status" value="2"/>
</dbReference>
<proteinExistence type="predicted"/>
<feature type="repeat" description="WD" evidence="3">
    <location>
        <begin position="1262"/>
        <end position="1303"/>
    </location>
</feature>